<comment type="catalytic activity">
    <reaction evidence="12">
        <text>GTP + H2O = GDP + phosphate + H(+)</text>
        <dbReference type="Rhea" id="RHEA:19669"/>
        <dbReference type="ChEBI" id="CHEBI:15377"/>
        <dbReference type="ChEBI" id="CHEBI:15378"/>
        <dbReference type="ChEBI" id="CHEBI:37565"/>
        <dbReference type="ChEBI" id="CHEBI:43474"/>
        <dbReference type="ChEBI" id="CHEBI:58189"/>
    </reaction>
    <physiologicalReaction direction="left-to-right" evidence="12">
        <dbReference type="Rhea" id="RHEA:19670"/>
    </physiologicalReaction>
</comment>
<dbReference type="GO" id="GO:0005886">
    <property type="term" value="C:plasma membrane"/>
    <property type="evidence" value="ECO:0007669"/>
    <property type="project" value="UniProtKB-SubCell"/>
</dbReference>
<dbReference type="OrthoDB" id="5976022at2759"/>
<evidence type="ECO:0000256" key="1">
    <source>
        <dbReference type="ARBA" id="ARBA00004342"/>
    </source>
</evidence>
<dbReference type="PANTHER" id="PTHR24070">
    <property type="entry name" value="RAS, DI-RAS, AND RHEB FAMILY MEMBERS OF SMALL GTPASE SUPERFAMILY"/>
    <property type="match status" value="1"/>
</dbReference>
<evidence type="ECO:0000256" key="2">
    <source>
        <dbReference type="ARBA" id="ARBA00022481"/>
    </source>
</evidence>
<evidence type="ECO:0000256" key="10">
    <source>
        <dbReference type="ARBA" id="ARBA00023289"/>
    </source>
</evidence>
<keyword evidence="9" id="KW-0449">Lipoprotein</keyword>
<reference evidence="14 15" key="1">
    <citation type="submission" date="2015-03" db="EMBL/GenBank/DDBJ databases">
        <title>Genomics and transcriptomics of the oil-accumulating basidiomycete yeast T. oleaginosus allow insights into substrate utilization and the diverse evolutionary trajectories of mating systems in fungi.</title>
        <authorList>
            <consortium name="DOE Joint Genome Institute"/>
            <person name="Kourist R."/>
            <person name="Kracht O."/>
            <person name="Bracharz F."/>
            <person name="Lipzen A."/>
            <person name="Nolan M."/>
            <person name="Ohm R."/>
            <person name="Grigoriev I."/>
            <person name="Sun S."/>
            <person name="Heitman J."/>
            <person name="Bruck T."/>
            <person name="Nowrousian M."/>
        </authorList>
    </citation>
    <scope>NUCLEOTIDE SEQUENCE [LARGE SCALE GENOMIC DNA]</scope>
    <source>
        <strain evidence="14 15">IBC0246</strain>
    </source>
</reference>
<dbReference type="NCBIfam" id="TIGR00231">
    <property type="entry name" value="small_GTP"/>
    <property type="match status" value="1"/>
</dbReference>
<organism evidence="14 15">
    <name type="scientific">Cutaneotrichosporon oleaginosum</name>
    <dbReference type="NCBI Taxonomy" id="879819"/>
    <lineage>
        <taxon>Eukaryota</taxon>
        <taxon>Fungi</taxon>
        <taxon>Dikarya</taxon>
        <taxon>Basidiomycota</taxon>
        <taxon>Agaricomycotina</taxon>
        <taxon>Tremellomycetes</taxon>
        <taxon>Trichosporonales</taxon>
        <taxon>Trichosporonaceae</taxon>
        <taxon>Cutaneotrichosporon</taxon>
    </lineage>
</organism>
<gene>
    <name evidence="14" type="ORF">CC85DRAFT_288095</name>
</gene>
<dbReference type="SMART" id="SM00173">
    <property type="entry name" value="RAS"/>
    <property type="match status" value="1"/>
</dbReference>
<dbReference type="SUPFAM" id="SSF52540">
    <property type="entry name" value="P-loop containing nucleoside triphosphate hydrolases"/>
    <property type="match status" value="1"/>
</dbReference>
<evidence type="ECO:0000313" key="15">
    <source>
        <dbReference type="Proteomes" id="UP000053611"/>
    </source>
</evidence>
<keyword evidence="2" id="KW-0488">Methylation</keyword>
<feature type="compositionally biased region" description="Polar residues" evidence="13">
    <location>
        <begin position="93"/>
        <end position="103"/>
    </location>
</feature>
<dbReference type="SMART" id="SM00175">
    <property type="entry name" value="RAB"/>
    <property type="match status" value="1"/>
</dbReference>
<dbReference type="GO" id="GO:0005525">
    <property type="term" value="F:GTP binding"/>
    <property type="evidence" value="ECO:0007669"/>
    <property type="project" value="UniProtKB-KW"/>
</dbReference>
<feature type="compositionally biased region" description="Polar residues" evidence="13">
    <location>
        <begin position="132"/>
        <end position="143"/>
    </location>
</feature>
<protein>
    <submittedName>
        <fullName evidence="14">Ras-domain-containing protein</fullName>
    </submittedName>
</protein>
<dbReference type="InterPro" id="IPR005225">
    <property type="entry name" value="Small_GTP-bd"/>
</dbReference>
<keyword evidence="15" id="KW-1185">Reference proteome</keyword>
<evidence type="ECO:0000256" key="3">
    <source>
        <dbReference type="ARBA" id="ARBA00022723"/>
    </source>
</evidence>
<keyword evidence="10" id="KW-0636">Prenylation</keyword>
<dbReference type="Proteomes" id="UP000053611">
    <property type="component" value="Unassembled WGS sequence"/>
</dbReference>
<feature type="compositionally biased region" description="Polar residues" evidence="13">
    <location>
        <begin position="111"/>
        <end position="122"/>
    </location>
</feature>
<feature type="region of interest" description="Disordered" evidence="13">
    <location>
        <begin position="78"/>
        <end position="173"/>
    </location>
</feature>
<feature type="region of interest" description="Disordered" evidence="13">
    <location>
        <begin position="16"/>
        <end position="49"/>
    </location>
</feature>
<dbReference type="Gene3D" id="3.40.50.300">
    <property type="entry name" value="P-loop containing nucleotide triphosphate hydrolases"/>
    <property type="match status" value="1"/>
</dbReference>
<dbReference type="GeneID" id="28984734"/>
<evidence type="ECO:0000256" key="12">
    <source>
        <dbReference type="ARBA" id="ARBA00049117"/>
    </source>
</evidence>
<dbReference type="PRINTS" id="PR00449">
    <property type="entry name" value="RASTRNSFRMNG"/>
</dbReference>
<accession>A0A0J0XFL0</accession>
<comment type="similarity">
    <text evidence="11">Belongs to the small GTPase superfamily. Rheb family.</text>
</comment>
<evidence type="ECO:0000256" key="4">
    <source>
        <dbReference type="ARBA" id="ARBA00022741"/>
    </source>
</evidence>
<dbReference type="EMBL" id="KQ087247">
    <property type="protein sequence ID" value="KLT39841.1"/>
    <property type="molecule type" value="Genomic_DNA"/>
</dbReference>
<dbReference type="GO" id="GO:0007165">
    <property type="term" value="P:signal transduction"/>
    <property type="evidence" value="ECO:0007669"/>
    <property type="project" value="InterPro"/>
</dbReference>
<dbReference type="FunFam" id="3.40.50.300:FF:000273">
    <property type="entry name" value="GTP-binding protein Rheb homolog"/>
    <property type="match status" value="1"/>
</dbReference>
<dbReference type="InterPro" id="IPR020849">
    <property type="entry name" value="Small_GTPase_Ras-type"/>
</dbReference>
<keyword evidence="6" id="KW-0460">Magnesium</keyword>
<evidence type="ECO:0000256" key="5">
    <source>
        <dbReference type="ARBA" id="ARBA00022801"/>
    </source>
</evidence>
<dbReference type="PROSITE" id="PS51419">
    <property type="entry name" value="RAB"/>
    <property type="match status" value="1"/>
</dbReference>
<dbReference type="GO" id="GO:0046872">
    <property type="term" value="F:metal ion binding"/>
    <property type="evidence" value="ECO:0007669"/>
    <property type="project" value="UniProtKB-KW"/>
</dbReference>
<evidence type="ECO:0000256" key="9">
    <source>
        <dbReference type="ARBA" id="ARBA00023288"/>
    </source>
</evidence>
<dbReference type="RefSeq" id="XP_018276332.1">
    <property type="nucleotide sequence ID" value="XM_018424131.1"/>
</dbReference>
<evidence type="ECO:0000256" key="6">
    <source>
        <dbReference type="ARBA" id="ARBA00022842"/>
    </source>
</evidence>
<sequence length="415" mass="46609">MPSTVLRLQPTLINQTKRDLNQSEPPTRHSSLPTTASQHTTPPENTLHFHRTRTYPSSINLPSPHELNLERVFRTKSSRGYSRTYTAHDSRISPRSFQTLSSNRDQRHSDSSTATTPQSSLSPPLGEYISSRFRQPSLATCSSRDSESTGPRTPPPGCSPRPQARNPSFPPLSPYREAPFIPVSPILSYRCANHPEPHFGRIIDRRIEIIFIEYLKQLIRDSQPRPDMANAPLKRKIVILGSPSVGKTSITQQYVTPPTYNEQYYPTIESTSNKLVTHKGVQYDCEIVDTAGQDEFSLFPPKYAVGVHGYILVYSITSRQSFDMITSLHEKILDQGGLDRVPCVIVGQKVDLDKERRVSKAEGEALAKKLGAAFLESSAKDNKNVDRAFEALLGEMQREYNPAPAPAKKGWWPWS</sequence>
<evidence type="ECO:0000256" key="13">
    <source>
        <dbReference type="SAM" id="MobiDB-lite"/>
    </source>
</evidence>
<comment type="subcellular location">
    <subcellularLocation>
        <location evidence="1">Cell membrane</location>
        <topology evidence="1">Lipid-anchor</topology>
        <orientation evidence="1">Cytoplasmic side</orientation>
    </subcellularLocation>
</comment>
<keyword evidence="8" id="KW-0472">Membrane</keyword>
<dbReference type="SMART" id="SM00174">
    <property type="entry name" value="RHO"/>
    <property type="match status" value="1"/>
</dbReference>
<keyword evidence="7" id="KW-0342">GTP-binding</keyword>
<keyword evidence="3" id="KW-0479">Metal-binding</keyword>
<keyword evidence="4" id="KW-0547">Nucleotide-binding</keyword>
<dbReference type="InterPro" id="IPR027417">
    <property type="entry name" value="P-loop_NTPase"/>
</dbReference>
<dbReference type="InterPro" id="IPR001806">
    <property type="entry name" value="Small_GTPase"/>
</dbReference>
<dbReference type="AlphaFoldDB" id="A0A0J0XFL0"/>
<dbReference type="PROSITE" id="PS51421">
    <property type="entry name" value="RAS"/>
    <property type="match status" value="1"/>
</dbReference>
<dbReference type="PROSITE" id="PS51420">
    <property type="entry name" value="RHO"/>
    <property type="match status" value="1"/>
</dbReference>
<dbReference type="CDD" id="cd04137">
    <property type="entry name" value="RheB"/>
    <property type="match status" value="1"/>
</dbReference>
<feature type="compositionally biased region" description="Polar residues" evidence="13">
    <location>
        <begin position="22"/>
        <end position="44"/>
    </location>
</feature>
<name>A0A0J0XFL0_9TREE</name>
<evidence type="ECO:0000256" key="11">
    <source>
        <dbReference type="ARBA" id="ARBA00037969"/>
    </source>
</evidence>
<proteinExistence type="inferred from homology"/>
<dbReference type="Pfam" id="PF00071">
    <property type="entry name" value="Ras"/>
    <property type="match status" value="1"/>
</dbReference>
<evidence type="ECO:0000256" key="7">
    <source>
        <dbReference type="ARBA" id="ARBA00023134"/>
    </source>
</evidence>
<dbReference type="STRING" id="879819.A0A0J0XFL0"/>
<evidence type="ECO:0000313" key="14">
    <source>
        <dbReference type="EMBL" id="KLT39841.1"/>
    </source>
</evidence>
<keyword evidence="5" id="KW-0378">Hydrolase</keyword>
<dbReference type="GO" id="GO:0003924">
    <property type="term" value="F:GTPase activity"/>
    <property type="evidence" value="ECO:0007669"/>
    <property type="project" value="InterPro"/>
</dbReference>
<evidence type="ECO:0000256" key="8">
    <source>
        <dbReference type="ARBA" id="ARBA00023136"/>
    </source>
</evidence>